<name>B0TFB7_HELMI</name>
<gene>
    <name evidence="11" type="ORF">HM1_1876</name>
</gene>
<comment type="similarity">
    <text evidence="2">Belongs to the ABC transporter superfamily.</text>
</comment>
<evidence type="ECO:0000256" key="8">
    <source>
        <dbReference type="ARBA" id="ARBA00022967"/>
    </source>
</evidence>
<dbReference type="GO" id="GO:0005886">
    <property type="term" value="C:plasma membrane"/>
    <property type="evidence" value="ECO:0007669"/>
    <property type="project" value="UniProtKB-SubCell"/>
</dbReference>
<evidence type="ECO:0000256" key="6">
    <source>
        <dbReference type="ARBA" id="ARBA00022741"/>
    </source>
</evidence>
<dbReference type="EMBL" id="CP000930">
    <property type="protein sequence ID" value="ABZ84434.1"/>
    <property type="molecule type" value="Genomic_DNA"/>
</dbReference>
<feature type="domain" description="ABC transporter" evidence="10">
    <location>
        <begin position="5"/>
        <end position="251"/>
    </location>
</feature>
<sequence>MGLKICIRDVQVCFGGKEIIGGVDLDIARGESVAVIGESGAGKTTLALSLMGLSEGEKAGAIVVEGLPFGEAETDLLRLSEEKWRELRGRHFAMVFQNTANGLNPVIPVLDQVAEAVFVHGLASPEGARKEARQALVKTGFPSRRQNAYPHQLSGGQRQQVMLAMALVNNPDFLILDEPTASLDPITRSEILDCLKGLQRERAMLVITHDLATASALCQRVAVMYRGRIVEEGALSDVFSRPGHPYSRALLRAYPNMTTTKDIQGIRDEWEAMLLSSPAEGYAEATQGASRPRLLRGCAFRPRCTQAVDRCATESPALQGREGRKIACHRGGVIPLIRVEGLSKSFGSVTAVAGLSFSLAEGETLAIVGQSGSGKSTIARLIMGLEKAEAGQLFFEEAPVSARGKDFYRKAQLIFQHPQDAVSHRMTVREALLEPLVIQGLGSREEREERIKKALVEVGFFPSEALLSAYVHYLSGGEAQRLVIARALILNPKLLIADEPTSALDTLAQARILKLLMHLQEQRGLAMIFITHDLALARKVSDRILVLQEGQVVEEGLSWQVTGMPQMPYTQRLIAAAPRLL</sequence>
<evidence type="ECO:0000256" key="5">
    <source>
        <dbReference type="ARBA" id="ARBA00022519"/>
    </source>
</evidence>
<keyword evidence="3" id="KW-0813">Transport</keyword>
<dbReference type="STRING" id="498761.HM1_1876"/>
<dbReference type="PANTHER" id="PTHR43297:SF14">
    <property type="entry name" value="ATPASE AAA-TYPE CORE DOMAIN-CONTAINING PROTEIN"/>
    <property type="match status" value="1"/>
</dbReference>
<dbReference type="InterPro" id="IPR003593">
    <property type="entry name" value="AAA+_ATPase"/>
</dbReference>
<dbReference type="CDD" id="cd03257">
    <property type="entry name" value="ABC_NikE_OppD_transporters"/>
    <property type="match status" value="2"/>
</dbReference>
<accession>B0TFB7</accession>
<keyword evidence="4" id="KW-1003">Cell membrane</keyword>
<dbReference type="InterPro" id="IPR050388">
    <property type="entry name" value="ABC_Ni/Peptide_Import"/>
</dbReference>
<proteinExistence type="inferred from homology"/>
<dbReference type="GO" id="GO:0005524">
    <property type="term" value="F:ATP binding"/>
    <property type="evidence" value="ECO:0007669"/>
    <property type="project" value="UniProtKB-KW"/>
</dbReference>
<evidence type="ECO:0000256" key="1">
    <source>
        <dbReference type="ARBA" id="ARBA00004202"/>
    </source>
</evidence>
<organism evidence="11 12">
    <name type="scientific">Heliobacterium modesticaldum (strain ATCC 51547 / Ice1)</name>
    <dbReference type="NCBI Taxonomy" id="498761"/>
    <lineage>
        <taxon>Bacteria</taxon>
        <taxon>Bacillati</taxon>
        <taxon>Bacillota</taxon>
        <taxon>Clostridia</taxon>
        <taxon>Eubacteriales</taxon>
        <taxon>Heliobacteriaceae</taxon>
        <taxon>Heliomicrobium</taxon>
    </lineage>
</organism>
<dbReference type="GO" id="GO:0015833">
    <property type="term" value="P:peptide transport"/>
    <property type="evidence" value="ECO:0007669"/>
    <property type="project" value="InterPro"/>
</dbReference>
<keyword evidence="6" id="KW-0547">Nucleotide-binding</keyword>
<dbReference type="Gene3D" id="3.40.50.300">
    <property type="entry name" value="P-loop containing nucleotide triphosphate hydrolases"/>
    <property type="match status" value="2"/>
</dbReference>
<evidence type="ECO:0000256" key="9">
    <source>
        <dbReference type="ARBA" id="ARBA00023136"/>
    </source>
</evidence>
<keyword evidence="5" id="KW-0997">Cell inner membrane</keyword>
<evidence type="ECO:0000256" key="3">
    <source>
        <dbReference type="ARBA" id="ARBA00022448"/>
    </source>
</evidence>
<dbReference type="Pfam" id="PF08352">
    <property type="entry name" value="oligo_HPY"/>
    <property type="match status" value="1"/>
</dbReference>
<dbReference type="KEGG" id="hmo:HM1_1876"/>
<dbReference type="SUPFAM" id="SSF52540">
    <property type="entry name" value="P-loop containing nucleoside triphosphate hydrolases"/>
    <property type="match status" value="2"/>
</dbReference>
<dbReference type="InterPro" id="IPR013563">
    <property type="entry name" value="Oligopep_ABC_C"/>
</dbReference>
<dbReference type="SMART" id="SM00382">
    <property type="entry name" value="AAA"/>
    <property type="match status" value="2"/>
</dbReference>
<dbReference type="GO" id="GO:0016887">
    <property type="term" value="F:ATP hydrolysis activity"/>
    <property type="evidence" value="ECO:0007669"/>
    <property type="project" value="InterPro"/>
</dbReference>
<dbReference type="InterPro" id="IPR003439">
    <property type="entry name" value="ABC_transporter-like_ATP-bd"/>
</dbReference>
<dbReference type="eggNOG" id="COG4172">
    <property type="taxonomic scope" value="Bacteria"/>
</dbReference>
<keyword evidence="8" id="KW-1278">Translocase</keyword>
<dbReference type="InterPro" id="IPR017871">
    <property type="entry name" value="ABC_transporter-like_CS"/>
</dbReference>
<protein>
    <submittedName>
        <fullName evidence="11">Oligopeptide/dipeptide abc transporter, ATP-binding protein, c-terminal domain protein</fullName>
    </submittedName>
</protein>
<feature type="domain" description="ABC transporter" evidence="10">
    <location>
        <begin position="337"/>
        <end position="574"/>
    </location>
</feature>
<dbReference type="Proteomes" id="UP000008550">
    <property type="component" value="Chromosome"/>
</dbReference>
<dbReference type="AlphaFoldDB" id="B0TFB7"/>
<keyword evidence="12" id="KW-1185">Reference proteome</keyword>
<dbReference type="HOGENOM" id="CLU_000604_86_2_9"/>
<evidence type="ECO:0000313" key="11">
    <source>
        <dbReference type="EMBL" id="ABZ84434.1"/>
    </source>
</evidence>
<dbReference type="OrthoDB" id="9779287at2"/>
<evidence type="ECO:0000256" key="7">
    <source>
        <dbReference type="ARBA" id="ARBA00022840"/>
    </source>
</evidence>
<dbReference type="PROSITE" id="PS00211">
    <property type="entry name" value="ABC_TRANSPORTER_1"/>
    <property type="match status" value="1"/>
</dbReference>
<evidence type="ECO:0000313" key="12">
    <source>
        <dbReference type="Proteomes" id="UP000008550"/>
    </source>
</evidence>
<evidence type="ECO:0000259" key="10">
    <source>
        <dbReference type="PROSITE" id="PS50893"/>
    </source>
</evidence>
<dbReference type="InterPro" id="IPR027417">
    <property type="entry name" value="P-loop_NTPase"/>
</dbReference>
<dbReference type="PANTHER" id="PTHR43297">
    <property type="entry name" value="OLIGOPEPTIDE TRANSPORT ATP-BINDING PROTEIN APPD"/>
    <property type="match status" value="1"/>
</dbReference>
<keyword evidence="9" id="KW-0472">Membrane</keyword>
<dbReference type="PROSITE" id="PS50893">
    <property type="entry name" value="ABC_TRANSPORTER_2"/>
    <property type="match status" value="2"/>
</dbReference>
<evidence type="ECO:0000256" key="2">
    <source>
        <dbReference type="ARBA" id="ARBA00005417"/>
    </source>
</evidence>
<reference evidence="11 12" key="1">
    <citation type="journal article" date="2008" name="J. Bacteriol.">
        <title>The genome of Heliobacterium modesticaldum, a phototrophic representative of the Firmicutes containing the simplest photosynthetic apparatus.</title>
        <authorList>
            <person name="Sattley W.M."/>
            <person name="Madigan M.T."/>
            <person name="Swingley W.D."/>
            <person name="Cheung P.C."/>
            <person name="Clocksin K.M."/>
            <person name="Conrad A.L."/>
            <person name="Dejesa L.C."/>
            <person name="Honchak B.M."/>
            <person name="Jung D.O."/>
            <person name="Karbach L.E."/>
            <person name="Kurdoglu A."/>
            <person name="Lahiri S."/>
            <person name="Mastrian S.D."/>
            <person name="Page L.E."/>
            <person name="Taylor H.L."/>
            <person name="Wang Z.T."/>
            <person name="Raymond J."/>
            <person name="Chen M."/>
            <person name="Blankenship R.E."/>
            <person name="Touchman J.W."/>
        </authorList>
    </citation>
    <scope>NUCLEOTIDE SEQUENCE [LARGE SCALE GENOMIC DNA]</scope>
    <source>
        <strain evidence="12">ATCC 51547 / Ice1</strain>
    </source>
</reference>
<comment type="subcellular location">
    <subcellularLocation>
        <location evidence="1">Cell membrane</location>
        <topology evidence="1">Peripheral membrane protein</topology>
    </subcellularLocation>
</comment>
<keyword evidence="7 11" id="KW-0067">ATP-binding</keyword>
<dbReference type="Pfam" id="PF00005">
    <property type="entry name" value="ABC_tran"/>
    <property type="match status" value="2"/>
</dbReference>
<evidence type="ECO:0000256" key="4">
    <source>
        <dbReference type="ARBA" id="ARBA00022475"/>
    </source>
</evidence>